<keyword evidence="2" id="KW-0472">Membrane</keyword>
<reference evidence="4 5" key="1">
    <citation type="journal article" date="2019" name="Int. J. Syst. Evol. Microbiol.">
        <title>The Global Catalogue of Microorganisms (GCM) 10K type strain sequencing project: providing services to taxonomists for standard genome sequencing and annotation.</title>
        <authorList>
            <consortium name="The Broad Institute Genomics Platform"/>
            <consortium name="The Broad Institute Genome Sequencing Center for Infectious Disease"/>
            <person name="Wu L."/>
            <person name="Ma J."/>
        </authorList>
    </citation>
    <scope>NUCLEOTIDE SEQUENCE [LARGE SCALE GENOMIC DNA]</scope>
    <source>
        <strain evidence="4 5">JCM 16328</strain>
    </source>
</reference>
<feature type="region of interest" description="Disordered" evidence="1">
    <location>
        <begin position="1"/>
        <end position="97"/>
    </location>
</feature>
<evidence type="ECO:0000256" key="2">
    <source>
        <dbReference type="SAM" id="Phobius"/>
    </source>
</evidence>
<feature type="compositionally biased region" description="Basic and acidic residues" evidence="1">
    <location>
        <begin position="14"/>
        <end position="33"/>
    </location>
</feature>
<feature type="transmembrane region" description="Helical" evidence="2">
    <location>
        <begin position="113"/>
        <end position="137"/>
    </location>
</feature>
<sequence>MSGNEPSETSSSGRNDEASSGRGEETPTGRGEETTSDDDDSAASSGESTPQSGAESDESSASQDDTAGSAIDSDVHADADPRDSIVPDERVPDDVTASDLTIEPRGLDSRVRIVWVLQGLISAVILSVIVAAIASFFVDGAGWIGAATFAVVGTLVVIHSILRYRIWTYEVREDALYLERGVLTRVRTVVPYVRIQHVDASRGPVERSLGLASSVVYTAGTRGADVTIPGLTSERADDLQERLKQLAILADGDDAV</sequence>
<dbReference type="Proteomes" id="UP001500420">
    <property type="component" value="Unassembled WGS sequence"/>
</dbReference>
<organism evidence="4 5">
    <name type="scientific">Natronoarchaeum mannanilyticum</name>
    <dbReference type="NCBI Taxonomy" id="926360"/>
    <lineage>
        <taxon>Archaea</taxon>
        <taxon>Methanobacteriati</taxon>
        <taxon>Methanobacteriota</taxon>
        <taxon>Stenosarchaea group</taxon>
        <taxon>Halobacteria</taxon>
        <taxon>Halobacteriales</taxon>
        <taxon>Natronoarchaeaceae</taxon>
    </lineage>
</organism>
<keyword evidence="2" id="KW-0812">Transmembrane</keyword>
<evidence type="ECO:0000313" key="4">
    <source>
        <dbReference type="EMBL" id="GAA0675893.1"/>
    </source>
</evidence>
<evidence type="ECO:0000259" key="3">
    <source>
        <dbReference type="Pfam" id="PF03703"/>
    </source>
</evidence>
<evidence type="ECO:0000313" key="5">
    <source>
        <dbReference type="Proteomes" id="UP001500420"/>
    </source>
</evidence>
<accession>A0AAV3TBS2</accession>
<protein>
    <recommendedName>
        <fullName evidence="3">YdbS-like PH domain-containing protein</fullName>
    </recommendedName>
</protein>
<feature type="compositionally biased region" description="Low complexity" evidence="1">
    <location>
        <begin position="42"/>
        <end position="64"/>
    </location>
</feature>
<feature type="compositionally biased region" description="Basic and acidic residues" evidence="1">
    <location>
        <begin position="73"/>
        <end position="93"/>
    </location>
</feature>
<proteinExistence type="predicted"/>
<dbReference type="Pfam" id="PF03703">
    <property type="entry name" value="bPH_2"/>
    <property type="match status" value="1"/>
</dbReference>
<dbReference type="EMBL" id="BAAADV010000004">
    <property type="protein sequence ID" value="GAA0675893.1"/>
    <property type="molecule type" value="Genomic_DNA"/>
</dbReference>
<keyword evidence="2" id="KW-1133">Transmembrane helix</keyword>
<comment type="caution">
    <text evidence="4">The sequence shown here is derived from an EMBL/GenBank/DDBJ whole genome shotgun (WGS) entry which is preliminary data.</text>
</comment>
<dbReference type="InterPro" id="IPR005182">
    <property type="entry name" value="YdbS-like_PH"/>
</dbReference>
<keyword evidence="5" id="KW-1185">Reference proteome</keyword>
<dbReference type="PANTHER" id="PTHR34473:SF3">
    <property type="entry name" value="TRANSMEMBRANE PROTEIN-RELATED"/>
    <property type="match status" value="1"/>
</dbReference>
<feature type="domain" description="YdbS-like PH" evidence="3">
    <location>
        <begin position="164"/>
        <end position="242"/>
    </location>
</feature>
<dbReference type="PANTHER" id="PTHR34473">
    <property type="entry name" value="UPF0699 TRANSMEMBRANE PROTEIN YDBS"/>
    <property type="match status" value="1"/>
</dbReference>
<feature type="transmembrane region" description="Helical" evidence="2">
    <location>
        <begin position="143"/>
        <end position="162"/>
    </location>
</feature>
<name>A0AAV3TBS2_9EURY</name>
<dbReference type="AlphaFoldDB" id="A0AAV3TBS2"/>
<gene>
    <name evidence="4" type="ORF">GCM10009020_24590</name>
</gene>
<evidence type="ECO:0000256" key="1">
    <source>
        <dbReference type="SAM" id="MobiDB-lite"/>
    </source>
</evidence>
<feature type="compositionally biased region" description="Polar residues" evidence="1">
    <location>
        <begin position="1"/>
        <end position="13"/>
    </location>
</feature>